<accession>A0A0D7A269</accession>
<keyword evidence="8" id="KW-1185">Reference proteome</keyword>
<evidence type="ECO:0000256" key="5">
    <source>
        <dbReference type="SAM" id="MobiDB-lite"/>
    </source>
</evidence>
<dbReference type="InterPro" id="IPR039727">
    <property type="entry name" value="SE/Ars2"/>
</dbReference>
<keyword evidence="4" id="KW-0862">Zinc</keyword>
<feature type="region of interest" description="Disordered" evidence="5">
    <location>
        <begin position="624"/>
        <end position="697"/>
    </location>
</feature>
<feature type="compositionally biased region" description="Basic and acidic residues" evidence="5">
    <location>
        <begin position="92"/>
        <end position="111"/>
    </location>
</feature>
<keyword evidence="4" id="KW-0863">Zinc-finger</keyword>
<dbReference type="Proteomes" id="UP000054144">
    <property type="component" value="Unassembled WGS sequence"/>
</dbReference>
<evidence type="ECO:0000259" key="6">
    <source>
        <dbReference type="PROSITE" id="PS50157"/>
    </source>
</evidence>
<feature type="domain" description="C2H2-type" evidence="6">
    <location>
        <begin position="754"/>
        <end position="777"/>
    </location>
</feature>
<feature type="region of interest" description="Disordered" evidence="5">
    <location>
        <begin position="1"/>
        <end position="48"/>
    </location>
</feature>
<feature type="region of interest" description="Disordered" evidence="5">
    <location>
        <begin position="63"/>
        <end position="139"/>
    </location>
</feature>
<dbReference type="PROSITE" id="PS00028">
    <property type="entry name" value="ZINC_FINGER_C2H2_1"/>
    <property type="match status" value="1"/>
</dbReference>
<comment type="similarity">
    <text evidence="2">Belongs to the ARS2 family.</text>
</comment>
<dbReference type="PANTHER" id="PTHR13165">
    <property type="entry name" value="ARSENITE-RESISTANCE PROTEIN 2"/>
    <property type="match status" value="1"/>
</dbReference>
<dbReference type="Pfam" id="PF04959">
    <property type="entry name" value="ARS2"/>
    <property type="match status" value="1"/>
</dbReference>
<reference evidence="7 8" key="1">
    <citation type="journal article" date="2015" name="Fungal Genet. Biol.">
        <title>Evolution of novel wood decay mechanisms in Agaricales revealed by the genome sequences of Fistulina hepatica and Cylindrobasidium torrendii.</title>
        <authorList>
            <person name="Floudas D."/>
            <person name="Held B.W."/>
            <person name="Riley R."/>
            <person name="Nagy L.G."/>
            <person name="Koehler G."/>
            <person name="Ransdell A.S."/>
            <person name="Younus H."/>
            <person name="Chow J."/>
            <person name="Chiniquy J."/>
            <person name="Lipzen A."/>
            <person name="Tritt A."/>
            <person name="Sun H."/>
            <person name="Haridas S."/>
            <person name="LaButti K."/>
            <person name="Ohm R.A."/>
            <person name="Kues U."/>
            <person name="Blanchette R.A."/>
            <person name="Grigoriev I.V."/>
            <person name="Minto R.E."/>
            <person name="Hibbett D.S."/>
        </authorList>
    </citation>
    <scope>NUCLEOTIDE SEQUENCE [LARGE SCALE GENOMIC DNA]</scope>
    <source>
        <strain evidence="7 8">ATCC 64428</strain>
    </source>
</reference>
<feature type="compositionally biased region" description="Basic and acidic residues" evidence="5">
    <location>
        <begin position="624"/>
        <end position="635"/>
    </location>
</feature>
<dbReference type="PANTHER" id="PTHR13165:SF0">
    <property type="entry name" value="SERRATE RNA EFFECTOR MOLECULE HOMOLOG"/>
    <property type="match status" value="1"/>
</dbReference>
<keyword evidence="3" id="KW-0539">Nucleus</keyword>
<dbReference type="AlphaFoldDB" id="A0A0D7A269"/>
<name>A0A0D7A269_9AGAR</name>
<feature type="region of interest" description="Disordered" evidence="5">
    <location>
        <begin position="469"/>
        <end position="508"/>
    </location>
</feature>
<dbReference type="InterPro" id="IPR025239">
    <property type="entry name" value="DUF4187"/>
</dbReference>
<evidence type="ECO:0000256" key="3">
    <source>
        <dbReference type="ARBA" id="ARBA00023242"/>
    </source>
</evidence>
<dbReference type="InterPro" id="IPR021933">
    <property type="entry name" value="SERRATE/Ars2_N"/>
</dbReference>
<organism evidence="7 8">
    <name type="scientific">Fistulina hepatica ATCC 64428</name>
    <dbReference type="NCBI Taxonomy" id="1128425"/>
    <lineage>
        <taxon>Eukaryota</taxon>
        <taxon>Fungi</taxon>
        <taxon>Dikarya</taxon>
        <taxon>Basidiomycota</taxon>
        <taxon>Agaricomycotina</taxon>
        <taxon>Agaricomycetes</taxon>
        <taxon>Agaricomycetidae</taxon>
        <taxon>Agaricales</taxon>
        <taxon>Fistulinaceae</taxon>
        <taxon>Fistulina</taxon>
    </lineage>
</organism>
<protein>
    <recommendedName>
        <fullName evidence="6">C2H2-type domain-containing protein</fullName>
    </recommendedName>
</protein>
<dbReference type="GO" id="GO:0031047">
    <property type="term" value="P:regulatory ncRNA-mediated gene silencing"/>
    <property type="evidence" value="ECO:0007669"/>
    <property type="project" value="UniProtKB-ARBA"/>
</dbReference>
<evidence type="ECO:0000313" key="8">
    <source>
        <dbReference type="Proteomes" id="UP000054144"/>
    </source>
</evidence>
<feature type="compositionally biased region" description="Pro residues" evidence="5">
    <location>
        <begin position="1"/>
        <end position="12"/>
    </location>
</feature>
<feature type="region of interest" description="Disordered" evidence="5">
    <location>
        <begin position="249"/>
        <end position="295"/>
    </location>
</feature>
<evidence type="ECO:0000256" key="4">
    <source>
        <dbReference type="PROSITE-ProRule" id="PRU00042"/>
    </source>
</evidence>
<dbReference type="OrthoDB" id="342064at2759"/>
<evidence type="ECO:0000313" key="7">
    <source>
        <dbReference type="EMBL" id="KIY45137.1"/>
    </source>
</evidence>
<dbReference type="GO" id="GO:0008270">
    <property type="term" value="F:zinc ion binding"/>
    <property type="evidence" value="ECO:0007669"/>
    <property type="project" value="UniProtKB-KW"/>
</dbReference>
<dbReference type="GO" id="GO:0016070">
    <property type="term" value="P:RNA metabolic process"/>
    <property type="evidence" value="ECO:0007669"/>
    <property type="project" value="UniProtKB-ARBA"/>
</dbReference>
<dbReference type="SMART" id="SM01173">
    <property type="entry name" value="DUF4187"/>
    <property type="match status" value="1"/>
</dbReference>
<keyword evidence="4" id="KW-0479">Metal-binding</keyword>
<feature type="region of interest" description="Disordered" evidence="5">
    <location>
        <begin position="163"/>
        <end position="183"/>
    </location>
</feature>
<dbReference type="GO" id="GO:0016604">
    <property type="term" value="C:nuclear body"/>
    <property type="evidence" value="ECO:0007669"/>
    <property type="project" value="TreeGrafter"/>
</dbReference>
<dbReference type="Pfam" id="PF12066">
    <property type="entry name" value="SERRATE_Ars2_N"/>
    <property type="match status" value="1"/>
</dbReference>
<evidence type="ECO:0000256" key="2">
    <source>
        <dbReference type="ARBA" id="ARBA00005407"/>
    </source>
</evidence>
<feature type="compositionally biased region" description="Basic and acidic residues" evidence="5">
    <location>
        <begin position="166"/>
        <end position="179"/>
    </location>
</feature>
<feature type="compositionally biased region" description="Acidic residues" evidence="5">
    <location>
        <begin position="984"/>
        <end position="994"/>
    </location>
</feature>
<feature type="compositionally biased region" description="Low complexity" evidence="5">
    <location>
        <begin position="21"/>
        <end position="30"/>
    </location>
</feature>
<feature type="region of interest" description="Disordered" evidence="5">
    <location>
        <begin position="923"/>
        <end position="994"/>
    </location>
</feature>
<dbReference type="EMBL" id="KN882061">
    <property type="protein sequence ID" value="KIY45137.1"/>
    <property type="molecule type" value="Genomic_DNA"/>
</dbReference>
<dbReference type="PROSITE" id="PS50157">
    <property type="entry name" value="ZINC_FINGER_C2H2_2"/>
    <property type="match status" value="1"/>
</dbReference>
<feature type="compositionally biased region" description="Basic and acidic residues" evidence="5">
    <location>
        <begin position="679"/>
        <end position="697"/>
    </location>
</feature>
<feature type="compositionally biased region" description="Basic and acidic residues" evidence="5">
    <location>
        <begin position="270"/>
        <end position="287"/>
    </location>
</feature>
<dbReference type="InterPro" id="IPR013087">
    <property type="entry name" value="Znf_C2H2_type"/>
</dbReference>
<proteinExistence type="inferred from homology"/>
<dbReference type="InterPro" id="IPR007042">
    <property type="entry name" value="SERRATE/Ars2_C"/>
</dbReference>
<gene>
    <name evidence="7" type="ORF">FISHEDRAFT_67104</name>
</gene>
<comment type="subcellular location">
    <subcellularLocation>
        <location evidence="1">Nucleus</location>
    </subcellularLocation>
</comment>
<feature type="compositionally biased region" description="Low complexity" evidence="5">
    <location>
        <begin position="932"/>
        <end position="951"/>
    </location>
</feature>
<evidence type="ECO:0000256" key="1">
    <source>
        <dbReference type="ARBA" id="ARBA00004123"/>
    </source>
</evidence>
<sequence length="994" mass="111864">MSWPAVYPPPPSHGRSRSRSPSRGAYGARAPFPDQYYPPPDGYRPNDVDYDRGAWYMYDRERYDAGRRPRSRSPGPDDFSTARKRRRSMSPYDRDRYDPRPRYADDYDTHSRGHGSYSPRHGYPRSYNGRRPPVDPRTLDYPVGLKQYAEWFRYAYPQEAMDEDNADKAAEAEAGDGSRPRNGIKARWEKYKKEFTSNQLQTMFDHHKKSPWFADKYSPDPEMVKMRKRVRKIGWRGRIDSFLADLEAGKFDPQPESSAKEDSAQMNGDVKSEAVKEDETVKVEESKPNVSGDDEMQFNMDADEEPADGDAVKGGVNGQSIADGRRWDNRDEIALPVEGNQVMIRTIPPDIGRRKLENAINSVPSYLYLALGDPLQKRNFYRAGWIRFRDDANMEAVMAELIDRKVEGFKLHVNHNTRPFVNKVKYTPEVASKPDRLTKDLRGARTLASILEAQAAELRKFKVKSAESATSASQGSIDAPQDGPKDPTGPSDRPSTQENVNGVKLETVDKPMTAAEAEALEEDDPEPQESGCAAVERRVDHIMNLLQEQGQVDVRDQRAYDAKRSVVALDLYIAYLRAAFHACYYCCIVSDHQEELQRKCVKHERRPLSKLLLDEIRAAEEAEAEKERQKVKSEEQYQPEADAAEQKETSSSASVKNEDAMDVASDGAAATSGDTKDEDGDKDKDKNKPKKDNRMEGRDWKRNDERWLEWHDAKLALLISRDTVDPRDYGGKNYDEELTKVVEPYMKQEDEGKFRCKTCQKLFKAASFVEKHIANKHPEYIKPLEELPYFNNFALDPHHIQPFTHPPPPVGNLSQVPPPQAYGLQSMPPGYPGMVDYAAAAARGGYYPGPDRAFMPGYLPPPYGYFDPRAYDYPLPPLPPPMGRRDDGGGAGGRRLSERISGYAEPGLPNVAGVGLPPKPAVNPLDAPLQAGNTSNVNGVNRSNRGGRINVAQANGPPPPPPPDAKEDPRAANGRRMSYHDMDSVAEGDVELFY</sequence>